<organism evidence="1 2">
    <name type="scientific">Araneus ventricosus</name>
    <name type="common">Orbweaver spider</name>
    <name type="synonym">Epeira ventricosa</name>
    <dbReference type="NCBI Taxonomy" id="182803"/>
    <lineage>
        <taxon>Eukaryota</taxon>
        <taxon>Metazoa</taxon>
        <taxon>Ecdysozoa</taxon>
        <taxon>Arthropoda</taxon>
        <taxon>Chelicerata</taxon>
        <taxon>Arachnida</taxon>
        <taxon>Araneae</taxon>
        <taxon>Araneomorphae</taxon>
        <taxon>Entelegynae</taxon>
        <taxon>Araneoidea</taxon>
        <taxon>Araneidae</taxon>
        <taxon>Araneus</taxon>
    </lineage>
</organism>
<dbReference type="Proteomes" id="UP000499080">
    <property type="component" value="Unassembled WGS sequence"/>
</dbReference>
<gene>
    <name evidence="1" type="ORF">AVEN_211360_1</name>
</gene>
<evidence type="ECO:0000313" key="1">
    <source>
        <dbReference type="EMBL" id="GBM62073.1"/>
    </source>
</evidence>
<name>A0A4Y2H8R7_ARAVE</name>
<dbReference type="AlphaFoldDB" id="A0A4Y2H8R7"/>
<sequence>MCIAWDAVYHGNRYQYDYLKALSVGTQSSIKSECNRRWTRRTCLELSSQIFPRPSAKFKWTLVIYFIEFGSVLDARMDSP</sequence>
<comment type="caution">
    <text evidence="1">The sequence shown here is derived from an EMBL/GenBank/DDBJ whole genome shotgun (WGS) entry which is preliminary data.</text>
</comment>
<protein>
    <submittedName>
        <fullName evidence="1">Uncharacterized protein</fullName>
    </submittedName>
</protein>
<dbReference type="EMBL" id="BGPR01001798">
    <property type="protein sequence ID" value="GBM62073.1"/>
    <property type="molecule type" value="Genomic_DNA"/>
</dbReference>
<evidence type="ECO:0000313" key="2">
    <source>
        <dbReference type="Proteomes" id="UP000499080"/>
    </source>
</evidence>
<keyword evidence="2" id="KW-1185">Reference proteome</keyword>
<reference evidence="1 2" key="1">
    <citation type="journal article" date="2019" name="Sci. Rep.">
        <title>Orb-weaving spider Araneus ventricosus genome elucidates the spidroin gene catalogue.</title>
        <authorList>
            <person name="Kono N."/>
            <person name="Nakamura H."/>
            <person name="Ohtoshi R."/>
            <person name="Moran D.A.P."/>
            <person name="Shinohara A."/>
            <person name="Yoshida Y."/>
            <person name="Fujiwara M."/>
            <person name="Mori M."/>
            <person name="Tomita M."/>
            <person name="Arakawa K."/>
        </authorList>
    </citation>
    <scope>NUCLEOTIDE SEQUENCE [LARGE SCALE GENOMIC DNA]</scope>
</reference>
<proteinExistence type="predicted"/>
<accession>A0A4Y2H8R7</accession>